<keyword evidence="8 11" id="KW-1133">Transmembrane helix</keyword>
<dbReference type="KEGG" id="ggr:HKW67_04255"/>
<dbReference type="SUPFAM" id="SSF47384">
    <property type="entry name" value="Homodimeric domain of signal transducing histidine kinase"/>
    <property type="match status" value="1"/>
</dbReference>
<dbReference type="EMBL" id="CP053085">
    <property type="protein sequence ID" value="QJR34783.1"/>
    <property type="molecule type" value="Genomic_DNA"/>
</dbReference>
<proteinExistence type="predicted"/>
<evidence type="ECO:0000256" key="8">
    <source>
        <dbReference type="ARBA" id="ARBA00022989"/>
    </source>
</evidence>
<feature type="domain" description="HAMP" evidence="13">
    <location>
        <begin position="199"/>
        <end position="253"/>
    </location>
</feature>
<evidence type="ECO:0000256" key="5">
    <source>
        <dbReference type="ARBA" id="ARBA00022679"/>
    </source>
</evidence>
<evidence type="ECO:0000256" key="9">
    <source>
        <dbReference type="ARBA" id="ARBA00023012"/>
    </source>
</evidence>
<keyword evidence="6 11" id="KW-0812">Transmembrane</keyword>
<dbReference type="SMART" id="SM00388">
    <property type="entry name" value="HisKA"/>
    <property type="match status" value="1"/>
</dbReference>
<gene>
    <name evidence="14" type="ORF">HKW67_04255</name>
</gene>
<dbReference type="InterPro" id="IPR003660">
    <property type="entry name" value="HAMP_dom"/>
</dbReference>
<dbReference type="FunFam" id="3.30.565.10:FF:000006">
    <property type="entry name" value="Sensor histidine kinase WalK"/>
    <property type="match status" value="1"/>
</dbReference>
<keyword evidence="7" id="KW-0418">Kinase</keyword>
<dbReference type="InterPro" id="IPR003594">
    <property type="entry name" value="HATPase_dom"/>
</dbReference>
<dbReference type="SUPFAM" id="SSF55874">
    <property type="entry name" value="ATPase domain of HSP90 chaperone/DNA topoisomerase II/histidine kinase"/>
    <property type="match status" value="1"/>
</dbReference>
<dbReference type="Proteomes" id="UP000500938">
    <property type="component" value="Chromosome"/>
</dbReference>
<evidence type="ECO:0000256" key="10">
    <source>
        <dbReference type="ARBA" id="ARBA00023136"/>
    </source>
</evidence>
<dbReference type="PANTHER" id="PTHR45436:SF5">
    <property type="entry name" value="SENSOR HISTIDINE KINASE TRCS"/>
    <property type="match status" value="1"/>
</dbReference>
<dbReference type="GO" id="GO:0000155">
    <property type="term" value="F:phosphorelay sensor kinase activity"/>
    <property type="evidence" value="ECO:0007669"/>
    <property type="project" value="InterPro"/>
</dbReference>
<evidence type="ECO:0000259" key="12">
    <source>
        <dbReference type="PROSITE" id="PS50109"/>
    </source>
</evidence>
<evidence type="ECO:0000256" key="2">
    <source>
        <dbReference type="ARBA" id="ARBA00004370"/>
    </source>
</evidence>
<feature type="transmembrane region" description="Helical" evidence="11">
    <location>
        <begin position="12"/>
        <end position="30"/>
    </location>
</feature>
<evidence type="ECO:0000313" key="14">
    <source>
        <dbReference type="EMBL" id="QJR34783.1"/>
    </source>
</evidence>
<protein>
    <recommendedName>
        <fullName evidence="3">histidine kinase</fullName>
        <ecNumber evidence="3">2.7.13.3</ecNumber>
    </recommendedName>
</protein>
<dbReference type="InterPro" id="IPR036890">
    <property type="entry name" value="HATPase_C_sf"/>
</dbReference>
<reference evidence="14 15" key="1">
    <citation type="submission" date="2020-05" db="EMBL/GenBank/DDBJ databases">
        <title>Complete genome sequence of Gemmatimonas greenlandica TET16.</title>
        <authorList>
            <person name="Zeng Y."/>
        </authorList>
    </citation>
    <scope>NUCLEOTIDE SEQUENCE [LARGE SCALE GENOMIC DNA]</scope>
    <source>
        <strain evidence="14 15">TET16</strain>
    </source>
</reference>
<evidence type="ECO:0000256" key="7">
    <source>
        <dbReference type="ARBA" id="ARBA00022777"/>
    </source>
</evidence>
<keyword evidence="10 11" id="KW-0472">Membrane</keyword>
<comment type="catalytic activity">
    <reaction evidence="1">
        <text>ATP + protein L-histidine = ADP + protein N-phospho-L-histidine.</text>
        <dbReference type="EC" id="2.7.13.3"/>
    </reaction>
</comment>
<keyword evidence="15" id="KW-1185">Reference proteome</keyword>
<dbReference type="AlphaFoldDB" id="A0A6M4IJ34"/>
<accession>A0A6M4IJ34</accession>
<dbReference type="Gene3D" id="3.30.565.10">
    <property type="entry name" value="Histidine kinase-like ATPase, C-terminal domain"/>
    <property type="match status" value="1"/>
</dbReference>
<evidence type="ECO:0000256" key="11">
    <source>
        <dbReference type="SAM" id="Phobius"/>
    </source>
</evidence>
<dbReference type="InterPro" id="IPR005467">
    <property type="entry name" value="His_kinase_dom"/>
</dbReference>
<organism evidence="14 15">
    <name type="scientific">Gemmatimonas groenlandica</name>
    <dbReference type="NCBI Taxonomy" id="2732249"/>
    <lineage>
        <taxon>Bacteria</taxon>
        <taxon>Pseudomonadati</taxon>
        <taxon>Gemmatimonadota</taxon>
        <taxon>Gemmatimonadia</taxon>
        <taxon>Gemmatimonadales</taxon>
        <taxon>Gemmatimonadaceae</taxon>
        <taxon>Gemmatimonas</taxon>
    </lineage>
</organism>
<evidence type="ECO:0000259" key="13">
    <source>
        <dbReference type="PROSITE" id="PS50885"/>
    </source>
</evidence>
<comment type="subcellular location">
    <subcellularLocation>
        <location evidence="2">Membrane</location>
    </subcellularLocation>
</comment>
<dbReference type="InterPro" id="IPR050428">
    <property type="entry name" value="TCS_sensor_his_kinase"/>
</dbReference>
<keyword evidence="4" id="KW-0597">Phosphoprotein</keyword>
<dbReference type="Gene3D" id="1.10.287.130">
    <property type="match status" value="1"/>
</dbReference>
<evidence type="ECO:0000256" key="6">
    <source>
        <dbReference type="ARBA" id="ARBA00022692"/>
    </source>
</evidence>
<dbReference type="InterPro" id="IPR036097">
    <property type="entry name" value="HisK_dim/P_sf"/>
</dbReference>
<dbReference type="CDD" id="cd00075">
    <property type="entry name" value="HATPase"/>
    <property type="match status" value="1"/>
</dbReference>
<dbReference type="Pfam" id="PF00672">
    <property type="entry name" value="HAMP"/>
    <property type="match status" value="1"/>
</dbReference>
<feature type="domain" description="Histidine kinase" evidence="12">
    <location>
        <begin position="261"/>
        <end position="479"/>
    </location>
</feature>
<dbReference type="RefSeq" id="WP_171224211.1">
    <property type="nucleotide sequence ID" value="NZ_CP053085.1"/>
</dbReference>
<evidence type="ECO:0000256" key="4">
    <source>
        <dbReference type="ARBA" id="ARBA00022553"/>
    </source>
</evidence>
<dbReference type="GO" id="GO:0005886">
    <property type="term" value="C:plasma membrane"/>
    <property type="evidence" value="ECO:0007669"/>
    <property type="project" value="TreeGrafter"/>
</dbReference>
<keyword evidence="9" id="KW-0902">Two-component regulatory system</keyword>
<dbReference type="Pfam" id="PF00512">
    <property type="entry name" value="HisKA"/>
    <property type="match status" value="1"/>
</dbReference>
<evidence type="ECO:0000313" key="15">
    <source>
        <dbReference type="Proteomes" id="UP000500938"/>
    </source>
</evidence>
<evidence type="ECO:0000256" key="1">
    <source>
        <dbReference type="ARBA" id="ARBA00000085"/>
    </source>
</evidence>
<dbReference type="PANTHER" id="PTHR45436">
    <property type="entry name" value="SENSOR HISTIDINE KINASE YKOH"/>
    <property type="match status" value="1"/>
</dbReference>
<dbReference type="SMART" id="SM00387">
    <property type="entry name" value="HATPase_c"/>
    <property type="match status" value="1"/>
</dbReference>
<dbReference type="SMART" id="SM00304">
    <property type="entry name" value="HAMP"/>
    <property type="match status" value="1"/>
</dbReference>
<keyword evidence="5" id="KW-0808">Transferase</keyword>
<dbReference type="Gene3D" id="6.10.340.10">
    <property type="match status" value="1"/>
</dbReference>
<dbReference type="InterPro" id="IPR004358">
    <property type="entry name" value="Sig_transdc_His_kin-like_C"/>
</dbReference>
<feature type="transmembrane region" description="Helical" evidence="11">
    <location>
        <begin position="175"/>
        <end position="198"/>
    </location>
</feature>
<name>A0A6M4IJ34_9BACT</name>
<sequence>MGSIRARLTAAYTAAFLGTLLIFSIAMLAVRREILFRELEARVQSEADQVVRAINLARNTGTDPIVAQKDPLAGPSVSFRMQAFLSLLEGYVLVQDSSQYDIYASPVVQQLSSSDRDVFSTAARVSTPSPAVRRVAMRSDDVLLATRVVPLSENARYRVYAALSTTGISYTPRELVGTMLVIAPFLLVMSMTVAYIIAGRAFRPIDRIIDQVEAITDGRSLHRRLAIGAAGDELARLSSTLNAMIERLETSFGALRRFTADASHELKTPLAVMRADIERSLSPTSTPTEQAIAIEEALQQVTRMADLVDSLLTLARADEGRFDLYREPVELGPLMREVVETARLLGEDAGLTIDAPLMENAEVLADLTRLRQLYLNLVTNAIKYTPRGGRVEMTLTRGEADVTFAVKDTGIGIAAADLPYIFERFWRADRVRSRASERGGFGLGLAICQWIAQAHGGSLTVQSRLGRGSTFTVVLPLAGSPGSGMTGEYESIVNSHNHEDSASGMLTAD</sequence>
<dbReference type="PROSITE" id="PS50109">
    <property type="entry name" value="HIS_KIN"/>
    <property type="match status" value="1"/>
</dbReference>
<dbReference type="Pfam" id="PF02518">
    <property type="entry name" value="HATPase_c"/>
    <property type="match status" value="1"/>
</dbReference>
<dbReference type="InterPro" id="IPR003661">
    <property type="entry name" value="HisK_dim/P_dom"/>
</dbReference>
<dbReference type="EC" id="2.7.13.3" evidence="3"/>
<dbReference type="CDD" id="cd06225">
    <property type="entry name" value="HAMP"/>
    <property type="match status" value="1"/>
</dbReference>
<dbReference type="PRINTS" id="PR00344">
    <property type="entry name" value="BCTRLSENSOR"/>
</dbReference>
<dbReference type="PROSITE" id="PS50885">
    <property type="entry name" value="HAMP"/>
    <property type="match status" value="1"/>
</dbReference>
<evidence type="ECO:0000256" key="3">
    <source>
        <dbReference type="ARBA" id="ARBA00012438"/>
    </source>
</evidence>
<dbReference type="CDD" id="cd00082">
    <property type="entry name" value="HisKA"/>
    <property type="match status" value="1"/>
</dbReference>